<name>A0ABQ8JIJ6_DERPT</name>
<sequence length="64" mass="7188">MKSKVCFPIKQQIHQSIDQSIFACLINLNTPNKQTKKTGHVPTDKHPTGQVERENCLACSCFVC</sequence>
<reference evidence="1 2" key="2">
    <citation type="journal article" date="2022" name="Mol. Biol. Evol.">
        <title>Comparative Genomics Reveals Insights into the Divergent Evolution of Astigmatic Mites and Household Pest Adaptations.</title>
        <authorList>
            <person name="Xiong Q."/>
            <person name="Wan A.T."/>
            <person name="Liu X."/>
            <person name="Fung C.S."/>
            <person name="Xiao X."/>
            <person name="Malainual N."/>
            <person name="Hou J."/>
            <person name="Wang L."/>
            <person name="Wang M."/>
            <person name="Yang K.Y."/>
            <person name="Cui Y."/>
            <person name="Leung E.L."/>
            <person name="Nong W."/>
            <person name="Shin S.K."/>
            <person name="Au S.W."/>
            <person name="Jeong K.Y."/>
            <person name="Chew F.T."/>
            <person name="Hui J.H."/>
            <person name="Leung T.F."/>
            <person name="Tungtrongchitr A."/>
            <person name="Zhong N."/>
            <person name="Liu Z."/>
            <person name="Tsui S.K."/>
        </authorList>
    </citation>
    <scope>NUCLEOTIDE SEQUENCE [LARGE SCALE GENOMIC DNA]</scope>
    <source>
        <strain evidence="1">Derp</strain>
    </source>
</reference>
<protein>
    <submittedName>
        <fullName evidence="1">Uncharacterized protein</fullName>
    </submittedName>
</protein>
<keyword evidence="2" id="KW-1185">Reference proteome</keyword>
<evidence type="ECO:0000313" key="1">
    <source>
        <dbReference type="EMBL" id="KAH9422434.1"/>
    </source>
</evidence>
<reference evidence="1 2" key="1">
    <citation type="journal article" date="2018" name="J. Allergy Clin. Immunol.">
        <title>High-quality assembly of Dermatophagoides pteronyssinus genome and transcriptome reveals a wide range of novel allergens.</title>
        <authorList>
            <person name="Liu X.Y."/>
            <person name="Yang K.Y."/>
            <person name="Wang M.Q."/>
            <person name="Kwok J.S."/>
            <person name="Zeng X."/>
            <person name="Yang Z."/>
            <person name="Xiao X.J."/>
            <person name="Lau C.P."/>
            <person name="Li Y."/>
            <person name="Huang Z.M."/>
            <person name="Ba J.G."/>
            <person name="Yim A.K."/>
            <person name="Ouyang C.Y."/>
            <person name="Ngai S.M."/>
            <person name="Chan T.F."/>
            <person name="Leung E.L."/>
            <person name="Liu L."/>
            <person name="Liu Z.G."/>
            <person name="Tsui S.K."/>
        </authorList>
    </citation>
    <scope>NUCLEOTIDE SEQUENCE [LARGE SCALE GENOMIC DNA]</scope>
    <source>
        <strain evidence="1">Derp</strain>
    </source>
</reference>
<dbReference type="Proteomes" id="UP000887458">
    <property type="component" value="Unassembled WGS sequence"/>
</dbReference>
<gene>
    <name evidence="1" type="ORF">DERP_003110</name>
</gene>
<proteinExistence type="predicted"/>
<evidence type="ECO:0000313" key="2">
    <source>
        <dbReference type="Proteomes" id="UP000887458"/>
    </source>
</evidence>
<organism evidence="1 2">
    <name type="scientific">Dermatophagoides pteronyssinus</name>
    <name type="common">European house dust mite</name>
    <dbReference type="NCBI Taxonomy" id="6956"/>
    <lineage>
        <taxon>Eukaryota</taxon>
        <taxon>Metazoa</taxon>
        <taxon>Ecdysozoa</taxon>
        <taxon>Arthropoda</taxon>
        <taxon>Chelicerata</taxon>
        <taxon>Arachnida</taxon>
        <taxon>Acari</taxon>
        <taxon>Acariformes</taxon>
        <taxon>Sarcoptiformes</taxon>
        <taxon>Astigmata</taxon>
        <taxon>Psoroptidia</taxon>
        <taxon>Analgoidea</taxon>
        <taxon>Pyroglyphidae</taxon>
        <taxon>Dermatophagoidinae</taxon>
        <taxon>Dermatophagoides</taxon>
    </lineage>
</organism>
<dbReference type="EMBL" id="NJHN03000036">
    <property type="protein sequence ID" value="KAH9422434.1"/>
    <property type="molecule type" value="Genomic_DNA"/>
</dbReference>
<accession>A0ABQ8JIJ6</accession>
<comment type="caution">
    <text evidence="1">The sequence shown here is derived from an EMBL/GenBank/DDBJ whole genome shotgun (WGS) entry which is preliminary data.</text>
</comment>